<dbReference type="Pfam" id="PF14267">
    <property type="entry name" value="DUF4357"/>
    <property type="match status" value="1"/>
</dbReference>
<sequence>MYGKKFGKTIKLFLLDGIPNGRMTCELSNWTGKAYKIPRNKIKNSSDRSELEGTGVYLLFGKSDDENKKVVYIGEVENIYKRLLQHLSEKDYWNEAVTFISKDDNLNKAHIKYLENRLHQSAIEVNRYKVKNANTPTLPSISEPDKAEMEEFLQNVKMIVNILGFKAFEDIREQSNENNIIKLKIEAARGANAIGEQTSDGFVVLKGSKVATSITKSFPQGFKKLRDKLILDGVIVDHKFKKDYLFSSPSAAAAIVMGRSANGLTEWVTEDGRVLKSIESGQ</sequence>
<organism evidence="2">
    <name type="scientific">hydrothermal vent metagenome</name>
    <dbReference type="NCBI Taxonomy" id="652676"/>
    <lineage>
        <taxon>unclassified sequences</taxon>
        <taxon>metagenomes</taxon>
        <taxon>ecological metagenomes</taxon>
    </lineage>
</organism>
<proteinExistence type="predicted"/>
<dbReference type="CDD" id="cd10447">
    <property type="entry name" value="GIY-YIG_unchar_2"/>
    <property type="match status" value="1"/>
</dbReference>
<reference evidence="2" key="1">
    <citation type="submission" date="2016-10" db="EMBL/GenBank/DDBJ databases">
        <authorList>
            <person name="de Groot N.N."/>
        </authorList>
    </citation>
    <scope>NUCLEOTIDE SEQUENCE</scope>
</reference>
<feature type="domain" description="DUF4357" evidence="1">
    <location>
        <begin position="226"/>
        <end position="275"/>
    </location>
</feature>
<evidence type="ECO:0000313" key="2">
    <source>
        <dbReference type="EMBL" id="SFV90718.1"/>
    </source>
</evidence>
<dbReference type="AlphaFoldDB" id="A0A1W1E9W0"/>
<protein>
    <recommendedName>
        <fullName evidence="1">DUF4357 domain-containing protein</fullName>
    </recommendedName>
</protein>
<dbReference type="InterPro" id="IPR025579">
    <property type="entry name" value="DUF4357"/>
</dbReference>
<dbReference type="EMBL" id="FPIB01000020">
    <property type="protein sequence ID" value="SFV90718.1"/>
    <property type="molecule type" value="Genomic_DNA"/>
</dbReference>
<gene>
    <name evidence="2" type="ORF">MNB_SV-4-1434</name>
</gene>
<evidence type="ECO:0000259" key="1">
    <source>
        <dbReference type="Pfam" id="PF14267"/>
    </source>
</evidence>
<accession>A0A1W1E9W0</accession>
<name>A0A1W1E9W0_9ZZZZ</name>